<dbReference type="Proteomes" id="UP000604825">
    <property type="component" value="Unassembled WGS sequence"/>
</dbReference>
<feature type="domain" description="Disease resistance N-terminal" evidence="7">
    <location>
        <begin position="8"/>
        <end position="94"/>
    </location>
</feature>
<dbReference type="Gene3D" id="1.20.5.4130">
    <property type="match status" value="1"/>
</dbReference>
<accession>A0A811MFR9</accession>
<dbReference type="InterPro" id="IPR058922">
    <property type="entry name" value="WHD_DRP"/>
</dbReference>
<proteinExistence type="inferred from homology"/>
<reference evidence="9" key="1">
    <citation type="submission" date="2020-10" db="EMBL/GenBank/DDBJ databases">
        <authorList>
            <person name="Han B."/>
            <person name="Lu T."/>
            <person name="Zhao Q."/>
            <person name="Huang X."/>
            <person name="Zhao Y."/>
        </authorList>
    </citation>
    <scope>NUCLEOTIDE SEQUENCE</scope>
</reference>
<dbReference type="CDD" id="cd14798">
    <property type="entry name" value="RX-CC_like"/>
    <property type="match status" value="1"/>
</dbReference>
<dbReference type="GO" id="GO:0006952">
    <property type="term" value="P:defense response"/>
    <property type="evidence" value="ECO:0007669"/>
    <property type="project" value="UniProtKB-KW"/>
</dbReference>
<name>A0A811MFR9_9POAL</name>
<evidence type="ECO:0000313" key="9">
    <source>
        <dbReference type="EMBL" id="CAD6206138.1"/>
    </source>
</evidence>
<dbReference type="GO" id="GO:0043531">
    <property type="term" value="F:ADP binding"/>
    <property type="evidence" value="ECO:0007669"/>
    <property type="project" value="InterPro"/>
</dbReference>
<keyword evidence="5" id="KW-0611">Plant defense</keyword>
<evidence type="ECO:0000313" key="10">
    <source>
        <dbReference type="Proteomes" id="UP000604825"/>
    </source>
</evidence>
<evidence type="ECO:0000259" key="7">
    <source>
        <dbReference type="Pfam" id="PF18052"/>
    </source>
</evidence>
<dbReference type="Pfam" id="PF18052">
    <property type="entry name" value="Rx_N"/>
    <property type="match status" value="1"/>
</dbReference>
<evidence type="ECO:0000256" key="4">
    <source>
        <dbReference type="ARBA" id="ARBA00022741"/>
    </source>
</evidence>
<dbReference type="InterPro" id="IPR042197">
    <property type="entry name" value="Apaf_helical"/>
</dbReference>
<dbReference type="Pfam" id="PF00931">
    <property type="entry name" value="NB-ARC"/>
    <property type="match status" value="1"/>
</dbReference>
<feature type="domain" description="NB-ARC" evidence="6">
    <location>
        <begin position="145"/>
        <end position="240"/>
    </location>
</feature>
<dbReference type="InterPro" id="IPR002182">
    <property type="entry name" value="NB-ARC"/>
</dbReference>
<dbReference type="InterPro" id="IPR036388">
    <property type="entry name" value="WH-like_DNA-bd_sf"/>
</dbReference>
<organism evidence="9 10">
    <name type="scientific">Miscanthus lutarioriparius</name>
    <dbReference type="NCBI Taxonomy" id="422564"/>
    <lineage>
        <taxon>Eukaryota</taxon>
        <taxon>Viridiplantae</taxon>
        <taxon>Streptophyta</taxon>
        <taxon>Embryophyta</taxon>
        <taxon>Tracheophyta</taxon>
        <taxon>Spermatophyta</taxon>
        <taxon>Magnoliopsida</taxon>
        <taxon>Liliopsida</taxon>
        <taxon>Poales</taxon>
        <taxon>Poaceae</taxon>
        <taxon>PACMAD clade</taxon>
        <taxon>Panicoideae</taxon>
        <taxon>Andropogonodae</taxon>
        <taxon>Andropogoneae</taxon>
        <taxon>Saccharinae</taxon>
        <taxon>Miscanthus</taxon>
    </lineage>
</organism>
<protein>
    <submittedName>
        <fullName evidence="9">Uncharacterized protein</fullName>
    </submittedName>
</protein>
<dbReference type="PRINTS" id="PR00364">
    <property type="entry name" value="DISEASERSIST"/>
</dbReference>
<keyword evidence="4" id="KW-0547">Nucleotide-binding</keyword>
<dbReference type="OrthoDB" id="6161812at2759"/>
<comment type="similarity">
    <text evidence="1">Belongs to the disease resistance NB-LRR family.</text>
</comment>
<evidence type="ECO:0000256" key="5">
    <source>
        <dbReference type="ARBA" id="ARBA00022821"/>
    </source>
</evidence>
<dbReference type="InterPro" id="IPR038005">
    <property type="entry name" value="RX-like_CC"/>
</dbReference>
<gene>
    <name evidence="9" type="ORF">NCGR_LOCUS3878</name>
</gene>
<keyword evidence="3" id="KW-0677">Repeat</keyword>
<dbReference type="Gene3D" id="1.10.8.430">
    <property type="entry name" value="Helical domain of apoptotic protease-activating factors"/>
    <property type="match status" value="1"/>
</dbReference>
<comment type="caution">
    <text evidence="9">The sequence shown here is derived from an EMBL/GenBank/DDBJ whole genome shotgun (WGS) entry which is preliminary data.</text>
</comment>
<dbReference type="InterPro" id="IPR027417">
    <property type="entry name" value="P-loop_NTPase"/>
</dbReference>
<dbReference type="AlphaFoldDB" id="A0A811MFR9"/>
<evidence type="ECO:0000259" key="6">
    <source>
        <dbReference type="Pfam" id="PF00931"/>
    </source>
</evidence>
<dbReference type="InterPro" id="IPR041118">
    <property type="entry name" value="Rx_N"/>
</dbReference>
<evidence type="ECO:0000256" key="2">
    <source>
        <dbReference type="ARBA" id="ARBA00022614"/>
    </source>
</evidence>
<sequence length="697" mass="80353">MVTASTGVINSLLPKLTALLGEEYVKLRSVRPGISYLKDELSSMSALITKLSDVEELDVQLKEWRNNVRELDYDIEDCIDTFMHHFDSGNTKGGLIRKTTRSIKKLWARHQVATQIKELKSRVMEVSERRLRAESKGLVGMDGPREEIVKWLMDEQQQLKVVSIVGFGGLGKTTLAMEVYRTIGGQFQCKASTSVSRNLSLNKLICDLLSQVDPGEHGRLEILEVEQLVRKLRECLKDKRGNIWNLACIKYTLLEQIEPLDKIKSQRLFLRRIFLSEQSCPPQLEEVSNAILRKCSGLPLAIITIPSLLAIKPKVKDQWEMDYVITRETLIWKWIAEGFIVGGRGQNLEEVGEIYFNELINRSMIQPVDIQYDGRARACRVHDLVLDILISLSTEENFVTILDGDDPKSMTNKIRRLSMQYNETEHEVLPMVPVCTGEIHRTLLSVEVFGSQLHRYYKYPRRNRQTTKFRDTGPDILFNRRKITSNNRSIEKIGSPICLFQINAASGDHKSSGCASAIYYLLQLYKILRRSWSDDSTKKTRDKVLSLMLCRCHFPVERLVVGNQGFQCLKEFSPSKWCMEECGWCSHRELCQRSKHYVSSFMPGKQEVESFDSAIKHAVKTRPNHPMPQIVRTSVNYMADENENLEDNRVFHYILLDMKLDTSQIHVYDLKRRPLSHIKSLEDILNKYLKPVTFIFV</sequence>
<dbReference type="Pfam" id="PF23559">
    <property type="entry name" value="WHD_DRP"/>
    <property type="match status" value="1"/>
</dbReference>
<feature type="domain" description="Disease resistance protein winged helix" evidence="8">
    <location>
        <begin position="322"/>
        <end position="388"/>
    </location>
</feature>
<evidence type="ECO:0000256" key="3">
    <source>
        <dbReference type="ARBA" id="ARBA00022737"/>
    </source>
</evidence>
<dbReference type="PANTHER" id="PTHR19338">
    <property type="entry name" value="TRANSLOCASE OF INNER MITOCHONDRIAL MEMBRANE 13 HOMOLOG"/>
    <property type="match status" value="1"/>
</dbReference>
<dbReference type="EMBL" id="CAJGYO010000001">
    <property type="protein sequence ID" value="CAD6206138.1"/>
    <property type="molecule type" value="Genomic_DNA"/>
</dbReference>
<dbReference type="SUPFAM" id="SSF52540">
    <property type="entry name" value="P-loop containing nucleoside triphosphate hydrolases"/>
    <property type="match status" value="1"/>
</dbReference>
<evidence type="ECO:0000259" key="8">
    <source>
        <dbReference type="Pfam" id="PF23559"/>
    </source>
</evidence>
<keyword evidence="10" id="KW-1185">Reference proteome</keyword>
<dbReference type="PANTHER" id="PTHR19338:SF65">
    <property type="entry name" value="OS06G0163900 PROTEIN"/>
    <property type="match status" value="1"/>
</dbReference>
<dbReference type="Gene3D" id="1.10.10.10">
    <property type="entry name" value="Winged helix-like DNA-binding domain superfamily/Winged helix DNA-binding domain"/>
    <property type="match status" value="1"/>
</dbReference>
<dbReference type="Gene3D" id="3.40.50.300">
    <property type="entry name" value="P-loop containing nucleotide triphosphate hydrolases"/>
    <property type="match status" value="1"/>
</dbReference>
<keyword evidence="2" id="KW-0433">Leucine-rich repeat</keyword>
<evidence type="ECO:0000256" key="1">
    <source>
        <dbReference type="ARBA" id="ARBA00008894"/>
    </source>
</evidence>